<reference evidence="1 2" key="1">
    <citation type="submission" date="2015-01" db="EMBL/GenBank/DDBJ databases">
        <title>Evolution of Trichinella species and genotypes.</title>
        <authorList>
            <person name="Korhonen P.K."/>
            <person name="Edoardo P."/>
            <person name="Giuseppe L.R."/>
            <person name="Gasser R.B."/>
        </authorList>
    </citation>
    <scope>NUCLEOTIDE SEQUENCE [LARGE SCALE GENOMIC DNA]</scope>
    <source>
        <strain evidence="1">ISS2496</strain>
    </source>
</reference>
<keyword evidence="2" id="KW-1185">Reference proteome</keyword>
<dbReference type="Proteomes" id="UP000054783">
    <property type="component" value="Unassembled WGS sequence"/>
</dbReference>
<organism evidence="1 2">
    <name type="scientific">Trichinella patagoniensis</name>
    <dbReference type="NCBI Taxonomy" id="990121"/>
    <lineage>
        <taxon>Eukaryota</taxon>
        <taxon>Metazoa</taxon>
        <taxon>Ecdysozoa</taxon>
        <taxon>Nematoda</taxon>
        <taxon>Enoplea</taxon>
        <taxon>Dorylaimia</taxon>
        <taxon>Trichinellida</taxon>
        <taxon>Trichinellidae</taxon>
        <taxon>Trichinella</taxon>
    </lineage>
</organism>
<dbReference type="PROSITE" id="PS51257">
    <property type="entry name" value="PROKAR_LIPOPROTEIN"/>
    <property type="match status" value="1"/>
</dbReference>
<proteinExistence type="predicted"/>
<name>A0A0V1A1P1_9BILA</name>
<accession>A0A0V1A1P1</accession>
<evidence type="ECO:0000313" key="2">
    <source>
        <dbReference type="Proteomes" id="UP000054783"/>
    </source>
</evidence>
<comment type="caution">
    <text evidence="1">The sequence shown here is derived from an EMBL/GenBank/DDBJ whole genome shotgun (WGS) entry which is preliminary data.</text>
</comment>
<sequence>MYPRRIVKGLGKMHFFFCKAVLSAQWHLFISCATFLRKNFLTNEDAVRAKEFGEVAINLLLVDGRLCLLGVGVMRKKC</sequence>
<evidence type="ECO:0000313" key="1">
    <source>
        <dbReference type="EMBL" id="KRY18669.1"/>
    </source>
</evidence>
<gene>
    <name evidence="1" type="ORF">T12_2964</name>
</gene>
<protein>
    <submittedName>
        <fullName evidence="1">Uncharacterized protein</fullName>
    </submittedName>
</protein>
<dbReference type="AlphaFoldDB" id="A0A0V1A1P1"/>
<dbReference type="EMBL" id="JYDQ01000044">
    <property type="protein sequence ID" value="KRY18669.1"/>
    <property type="molecule type" value="Genomic_DNA"/>
</dbReference>